<dbReference type="PANTHER" id="PTHR43221">
    <property type="entry name" value="PROTEASE HTPX"/>
    <property type="match status" value="1"/>
</dbReference>
<evidence type="ECO:0000256" key="12">
    <source>
        <dbReference type="SAM" id="Phobius"/>
    </source>
</evidence>
<dbReference type="CDD" id="cd07340">
    <property type="entry name" value="M48B_Htpx_like"/>
    <property type="match status" value="1"/>
</dbReference>
<dbReference type="InterPro" id="IPR050083">
    <property type="entry name" value="HtpX_protease"/>
</dbReference>
<keyword evidence="15" id="KW-1185">Reference proteome</keyword>
<keyword evidence="9" id="KW-0482">Metalloprotease</keyword>
<dbReference type="AlphaFoldDB" id="A0A839UN25"/>
<dbReference type="InterPro" id="IPR001915">
    <property type="entry name" value="Peptidase_M48"/>
</dbReference>
<name>A0A839UN25_9GAMM</name>
<protein>
    <submittedName>
        <fullName evidence="14">Zn-dependent protease with chaperone function</fullName>
    </submittedName>
</protein>
<keyword evidence="7" id="KW-0862">Zinc</keyword>
<keyword evidence="3 14" id="KW-0645">Protease</keyword>
<dbReference type="Proteomes" id="UP000559987">
    <property type="component" value="Unassembled WGS sequence"/>
</dbReference>
<evidence type="ECO:0000256" key="6">
    <source>
        <dbReference type="ARBA" id="ARBA00022801"/>
    </source>
</evidence>
<evidence type="ECO:0000256" key="8">
    <source>
        <dbReference type="ARBA" id="ARBA00022989"/>
    </source>
</evidence>
<feature type="transmembrane region" description="Helical" evidence="12">
    <location>
        <begin position="192"/>
        <end position="214"/>
    </location>
</feature>
<evidence type="ECO:0000256" key="9">
    <source>
        <dbReference type="ARBA" id="ARBA00023049"/>
    </source>
</evidence>
<feature type="transmembrane region" description="Helical" evidence="12">
    <location>
        <begin position="226"/>
        <end position="248"/>
    </location>
</feature>
<evidence type="ECO:0000256" key="7">
    <source>
        <dbReference type="ARBA" id="ARBA00022833"/>
    </source>
</evidence>
<keyword evidence="8 12" id="KW-1133">Transmembrane helix</keyword>
<evidence type="ECO:0000259" key="13">
    <source>
        <dbReference type="Pfam" id="PF01435"/>
    </source>
</evidence>
<evidence type="ECO:0000256" key="10">
    <source>
        <dbReference type="ARBA" id="ARBA00023136"/>
    </source>
</evidence>
<evidence type="ECO:0000256" key="3">
    <source>
        <dbReference type="ARBA" id="ARBA00022670"/>
    </source>
</evidence>
<dbReference type="RefSeq" id="WP_183910613.1">
    <property type="nucleotide sequence ID" value="NZ_JACHXZ010000003.1"/>
</dbReference>
<dbReference type="EMBL" id="JACHXZ010000003">
    <property type="protein sequence ID" value="MBB3169123.1"/>
    <property type="molecule type" value="Genomic_DNA"/>
</dbReference>
<organism evidence="14 15">
    <name type="scientific">Simiduia aestuariiviva</name>
    <dbReference type="NCBI Taxonomy" id="1510459"/>
    <lineage>
        <taxon>Bacteria</taxon>
        <taxon>Pseudomonadati</taxon>
        <taxon>Pseudomonadota</taxon>
        <taxon>Gammaproteobacteria</taxon>
        <taxon>Cellvibrionales</taxon>
        <taxon>Cellvibrionaceae</taxon>
        <taxon>Simiduia</taxon>
    </lineage>
</organism>
<dbReference type="GO" id="GO:0006508">
    <property type="term" value="P:proteolysis"/>
    <property type="evidence" value="ECO:0007669"/>
    <property type="project" value="UniProtKB-KW"/>
</dbReference>
<evidence type="ECO:0000313" key="14">
    <source>
        <dbReference type="EMBL" id="MBB3169123.1"/>
    </source>
</evidence>
<gene>
    <name evidence="14" type="ORF">FHS30_002331</name>
</gene>
<feature type="transmembrane region" description="Helical" evidence="12">
    <location>
        <begin position="17"/>
        <end position="40"/>
    </location>
</feature>
<feature type="domain" description="Peptidase M48" evidence="13">
    <location>
        <begin position="115"/>
        <end position="329"/>
    </location>
</feature>
<comment type="caution">
    <text evidence="14">The sequence shown here is derived from an EMBL/GenBank/DDBJ whole genome shotgun (WGS) entry which is preliminary data.</text>
</comment>
<proteinExistence type="predicted"/>
<feature type="region of interest" description="Disordered" evidence="11">
    <location>
        <begin position="330"/>
        <end position="356"/>
    </location>
</feature>
<evidence type="ECO:0000256" key="5">
    <source>
        <dbReference type="ARBA" id="ARBA00022723"/>
    </source>
</evidence>
<dbReference type="GO" id="GO:0004222">
    <property type="term" value="F:metalloendopeptidase activity"/>
    <property type="evidence" value="ECO:0007669"/>
    <property type="project" value="InterPro"/>
</dbReference>
<evidence type="ECO:0000256" key="2">
    <source>
        <dbReference type="ARBA" id="ARBA00022475"/>
    </source>
</evidence>
<evidence type="ECO:0000256" key="1">
    <source>
        <dbReference type="ARBA" id="ARBA00001947"/>
    </source>
</evidence>
<keyword evidence="5" id="KW-0479">Metal-binding</keyword>
<feature type="transmembrane region" description="Helical" evidence="12">
    <location>
        <begin position="60"/>
        <end position="82"/>
    </location>
</feature>
<sequence>MNFFEHQDQARAQTKRLVFLFGLAVIALIAITSLFTALLIHYTQGAAVPSPEQGYYWHNFFSLLDWHLVLMVSIAVLVLVGLGSLYKLSQLSQGGDAVAQSLNGRLLNVSMCDVKEKRLLNVVEEMAIAAGVPVPPVYLLDEPGINAFAAGYHPKDAVIGVTRGCIEQLSRDELQGVIAHEYSHILHGDMRLNLRLVGVLHGILLIGLVGEILMRSGRRSRKNGGGILLFGLGLLIIGYAGTFFGNLIKSAVSRQREFLADASAVQFTRNPTGISGALKRIGGFPAGSQLEVANAAEYSHFYFANGVTNWLGGMMATHPPLAERIKRIDPRWQGELTPPNAGADDGRDTETTSTQPNQAAAAFAAAGAVAGVAINADSIIAEMGNPAPEALAQAHTTLAQLPASILDATHNTASAMALIYGLLFTEKVADEQRKLLADYAPASVAKLYHQLLPELVGLPVNHRMPIIELCLPALKSLSGEQLKQFQRNLIALIKADQHLSLGEWCVYRMLQHNLFPPKYRSSPAVTLASCAEACRSLLCLMARQGDLAQQQTAYERGLTALDLPHAPLLPEPDSYPVIDRHLAQLRRLKPLQKPQLLKALMLTLQTDGKVQPAEYELLRVIADSLDCPMPILH</sequence>
<keyword evidence="4 12" id="KW-0812">Transmembrane</keyword>
<dbReference type="Pfam" id="PF01435">
    <property type="entry name" value="Peptidase_M48"/>
    <property type="match status" value="1"/>
</dbReference>
<keyword evidence="10 12" id="KW-0472">Membrane</keyword>
<accession>A0A839UN25</accession>
<keyword evidence="6" id="KW-0378">Hydrolase</keyword>
<comment type="cofactor">
    <cofactor evidence="1">
        <name>Zn(2+)</name>
        <dbReference type="ChEBI" id="CHEBI:29105"/>
    </cofactor>
</comment>
<reference evidence="14 15" key="1">
    <citation type="submission" date="2020-08" db="EMBL/GenBank/DDBJ databases">
        <title>Genomic Encyclopedia of Type Strains, Phase III (KMG-III): the genomes of soil and plant-associated and newly described type strains.</title>
        <authorList>
            <person name="Whitman W."/>
        </authorList>
    </citation>
    <scope>NUCLEOTIDE SEQUENCE [LARGE SCALE GENOMIC DNA]</scope>
    <source>
        <strain evidence="14 15">CECT 8571</strain>
    </source>
</reference>
<evidence type="ECO:0000256" key="4">
    <source>
        <dbReference type="ARBA" id="ARBA00022692"/>
    </source>
</evidence>
<evidence type="ECO:0000256" key="11">
    <source>
        <dbReference type="SAM" id="MobiDB-lite"/>
    </source>
</evidence>
<evidence type="ECO:0000313" key="15">
    <source>
        <dbReference type="Proteomes" id="UP000559987"/>
    </source>
</evidence>
<dbReference type="GO" id="GO:0046872">
    <property type="term" value="F:metal ion binding"/>
    <property type="evidence" value="ECO:0007669"/>
    <property type="project" value="UniProtKB-KW"/>
</dbReference>
<keyword evidence="2" id="KW-1003">Cell membrane</keyword>
<dbReference type="PANTHER" id="PTHR43221:SF2">
    <property type="entry name" value="PROTEASE HTPX HOMOLOG"/>
    <property type="match status" value="1"/>
</dbReference>
<dbReference type="Gene3D" id="3.30.2010.10">
    <property type="entry name" value="Metalloproteases ('zincins'), catalytic domain"/>
    <property type="match status" value="1"/>
</dbReference>